<evidence type="ECO:0000256" key="7">
    <source>
        <dbReference type="SAM" id="MobiDB-lite"/>
    </source>
</evidence>
<accession>A0ABY8MLX3</accession>
<dbReference type="InterPro" id="IPR001650">
    <property type="entry name" value="Helicase_C-like"/>
</dbReference>
<organism evidence="10 11">
    <name type="scientific">Candidatus Haliotispira prima</name>
    <dbReference type="NCBI Taxonomy" id="3034016"/>
    <lineage>
        <taxon>Bacteria</taxon>
        <taxon>Pseudomonadati</taxon>
        <taxon>Spirochaetota</taxon>
        <taxon>Spirochaetia</taxon>
        <taxon>Spirochaetales</taxon>
        <taxon>Spirochaetaceae</taxon>
        <taxon>Candidatus Haliotispira</taxon>
    </lineage>
</organism>
<dbReference type="SMART" id="SM00487">
    <property type="entry name" value="DEXDc"/>
    <property type="match status" value="1"/>
</dbReference>
<dbReference type="Gene3D" id="3.40.50.300">
    <property type="entry name" value="P-loop containing nucleotide triphosphate hydrolases"/>
    <property type="match status" value="2"/>
</dbReference>
<dbReference type="InterPro" id="IPR027417">
    <property type="entry name" value="P-loop_NTPase"/>
</dbReference>
<keyword evidence="1 6" id="KW-0547">Nucleotide-binding</keyword>
<keyword evidence="2 6" id="KW-0378">Hydrolase</keyword>
<evidence type="ECO:0000256" key="3">
    <source>
        <dbReference type="ARBA" id="ARBA00022806"/>
    </source>
</evidence>
<dbReference type="EC" id="3.6.4.-" evidence="10"/>
<dbReference type="CDD" id="cd00268">
    <property type="entry name" value="DEADc"/>
    <property type="match status" value="1"/>
</dbReference>
<protein>
    <submittedName>
        <fullName evidence="10">DEAD/DEAH box helicase</fullName>
        <ecNumber evidence="10">3.6.4.-</ecNumber>
    </submittedName>
</protein>
<dbReference type="Pfam" id="PF00271">
    <property type="entry name" value="Helicase_C"/>
    <property type="match status" value="1"/>
</dbReference>
<evidence type="ECO:0000256" key="1">
    <source>
        <dbReference type="ARBA" id="ARBA00022741"/>
    </source>
</evidence>
<dbReference type="InterPro" id="IPR011545">
    <property type="entry name" value="DEAD/DEAH_box_helicase_dom"/>
</dbReference>
<feature type="region of interest" description="Disordered" evidence="7">
    <location>
        <begin position="439"/>
        <end position="489"/>
    </location>
</feature>
<sequence length="489" mass="55291">MTKFTDFAFCPELQKAIDEAGFREPSPIQTQSIPLVLEGRDLVGQAQTGTGKTAAFGLPMLELLSRQGNLNQYKNNVAAVVLVPTRELAIQVSEELSRFSQFLGLKTATVYGGQPYSAQIRAMHNSPIVVATPGRFIDHLSSGKFDLKPRFVVLDEADEMLNMGFLEDIRKIFSYFPDERQNLLFSATLPPSIKKLIGDILHQPEYVTLSRKNITAEHIEQSFYVVDEHERDDALIRLYDALLPTKSIIFCRTKKEVDRLAYFLTSQGHEARGLHGDMEQKNREAVILSFRQDKLEVLVATDVAARGLDVNDVSHVFNYHLPFDTESYVHRIGRTGRAGKSGMAISIVTPHEYRGLQRINEKLGGSLLPKTVPHSHEIRNKKISSFIEALYIQEIDERAYEILEVLKEEMELSTVAFKLISMLKDQVEVRGKAQIGKSEKELERLMSRPRYDRHGQNGKGGPNRYKQKGGQYRGKNSSYGSHSKHRSRG</sequence>
<reference evidence="10 11" key="1">
    <citation type="submission" date="2023-04" db="EMBL/GenBank/DDBJ databases">
        <title>Spirochaete genome identified in red abalone sample constitutes a novel genus.</title>
        <authorList>
            <person name="Sharma S.P."/>
            <person name="Purcell C.M."/>
            <person name="Hyde J.R."/>
            <person name="Severin A.J."/>
        </authorList>
    </citation>
    <scope>NUCLEOTIDE SEQUENCE [LARGE SCALE GENOMIC DNA]</scope>
    <source>
        <strain evidence="10 11">SP-2023</strain>
    </source>
</reference>
<feature type="compositionally biased region" description="Basic and acidic residues" evidence="7">
    <location>
        <begin position="439"/>
        <end position="455"/>
    </location>
</feature>
<dbReference type="Pfam" id="PF00270">
    <property type="entry name" value="DEAD"/>
    <property type="match status" value="1"/>
</dbReference>
<gene>
    <name evidence="10" type="ORF">P0082_04805</name>
</gene>
<dbReference type="RefSeq" id="WP_326928390.1">
    <property type="nucleotide sequence ID" value="NZ_CP123443.1"/>
</dbReference>
<feature type="domain" description="Helicase ATP-binding" evidence="8">
    <location>
        <begin position="21"/>
        <end position="222"/>
    </location>
</feature>
<dbReference type="InterPro" id="IPR050079">
    <property type="entry name" value="DEAD_box_RNA_helicase"/>
</dbReference>
<feature type="domain" description="Helicase C-terminal" evidence="9">
    <location>
        <begin position="258"/>
        <end position="339"/>
    </location>
</feature>
<dbReference type="CDD" id="cd18787">
    <property type="entry name" value="SF2_C_DEAD"/>
    <property type="match status" value="1"/>
</dbReference>
<dbReference type="GO" id="GO:0016787">
    <property type="term" value="F:hydrolase activity"/>
    <property type="evidence" value="ECO:0007669"/>
    <property type="project" value="UniProtKB-KW"/>
</dbReference>
<evidence type="ECO:0000256" key="4">
    <source>
        <dbReference type="ARBA" id="ARBA00022840"/>
    </source>
</evidence>
<evidence type="ECO:0000256" key="6">
    <source>
        <dbReference type="RuleBase" id="RU000492"/>
    </source>
</evidence>
<dbReference type="PANTHER" id="PTHR47959:SF13">
    <property type="entry name" value="ATP-DEPENDENT RNA HELICASE RHLE"/>
    <property type="match status" value="1"/>
</dbReference>
<evidence type="ECO:0000259" key="9">
    <source>
        <dbReference type="SMART" id="SM00490"/>
    </source>
</evidence>
<evidence type="ECO:0000259" key="8">
    <source>
        <dbReference type="SMART" id="SM00487"/>
    </source>
</evidence>
<evidence type="ECO:0000313" key="11">
    <source>
        <dbReference type="Proteomes" id="UP001228690"/>
    </source>
</evidence>
<proteinExistence type="inferred from homology"/>
<dbReference type="InterPro" id="IPR014001">
    <property type="entry name" value="Helicase_ATP-bd"/>
</dbReference>
<dbReference type="SMART" id="SM00490">
    <property type="entry name" value="HELICc"/>
    <property type="match status" value="1"/>
</dbReference>
<keyword evidence="4 6" id="KW-0067">ATP-binding</keyword>
<dbReference type="PANTHER" id="PTHR47959">
    <property type="entry name" value="ATP-DEPENDENT RNA HELICASE RHLE-RELATED"/>
    <property type="match status" value="1"/>
</dbReference>
<comment type="similarity">
    <text evidence="5 6">Belongs to the DEAD box helicase family.</text>
</comment>
<dbReference type="InterPro" id="IPR000629">
    <property type="entry name" value="RNA-helicase_DEAD-box_CS"/>
</dbReference>
<dbReference type="EMBL" id="CP123443">
    <property type="protein sequence ID" value="WGK70183.1"/>
    <property type="molecule type" value="Genomic_DNA"/>
</dbReference>
<dbReference type="PROSITE" id="PS00039">
    <property type="entry name" value="DEAD_ATP_HELICASE"/>
    <property type="match status" value="1"/>
</dbReference>
<evidence type="ECO:0000313" key="10">
    <source>
        <dbReference type="EMBL" id="WGK70183.1"/>
    </source>
</evidence>
<dbReference type="InterPro" id="IPR044742">
    <property type="entry name" value="DEAD/DEAH_RhlB"/>
</dbReference>
<dbReference type="SUPFAM" id="SSF52540">
    <property type="entry name" value="P-loop containing nucleoside triphosphate hydrolases"/>
    <property type="match status" value="1"/>
</dbReference>
<evidence type="ECO:0000256" key="5">
    <source>
        <dbReference type="ARBA" id="ARBA00038437"/>
    </source>
</evidence>
<dbReference type="Proteomes" id="UP001228690">
    <property type="component" value="Chromosome"/>
</dbReference>
<evidence type="ECO:0000256" key="2">
    <source>
        <dbReference type="ARBA" id="ARBA00022801"/>
    </source>
</evidence>
<name>A0ABY8MLX3_9SPIO</name>
<keyword evidence="11" id="KW-1185">Reference proteome</keyword>
<dbReference type="GO" id="GO:0004386">
    <property type="term" value="F:helicase activity"/>
    <property type="evidence" value="ECO:0007669"/>
    <property type="project" value="UniProtKB-KW"/>
</dbReference>
<keyword evidence="3 6" id="KW-0347">Helicase</keyword>